<dbReference type="InterPro" id="IPR040884">
    <property type="entry name" value="SLATT_1"/>
</dbReference>
<comment type="caution">
    <text evidence="4">The sequence shown here is derived from an EMBL/GenBank/DDBJ whole genome shotgun (WGS) entry which is preliminary data.</text>
</comment>
<gene>
    <name evidence="4" type="ORF">FHU34_113824</name>
</gene>
<evidence type="ECO:0000259" key="2">
    <source>
        <dbReference type="Pfam" id="PF18181"/>
    </source>
</evidence>
<feature type="transmembrane region" description="Helical" evidence="1">
    <location>
        <begin position="74"/>
        <end position="99"/>
    </location>
</feature>
<feature type="domain" description="SMODS and SLOG-associating 2TM effector" evidence="2">
    <location>
        <begin position="186"/>
        <end position="307"/>
    </location>
</feature>
<evidence type="ECO:0000259" key="3">
    <source>
        <dbReference type="Pfam" id="PF18184"/>
    </source>
</evidence>
<protein>
    <submittedName>
        <fullName evidence="4">Uncharacterized protein DUF4231</fullName>
    </submittedName>
</protein>
<evidence type="ECO:0000256" key="1">
    <source>
        <dbReference type="SAM" id="Phobius"/>
    </source>
</evidence>
<dbReference type="Proteomes" id="UP000317685">
    <property type="component" value="Unassembled WGS sequence"/>
</dbReference>
<keyword evidence="5" id="KW-1185">Reference proteome</keyword>
<dbReference type="OrthoDB" id="9806639at2"/>
<sequence>MMRRLRPSRMTWNYAHDTLTLSYEDMPGIYRASDRASETGQRSYMRWSLMRLASIVVAAITGTVSASSKDNRNAFLLFGILAVIAFISALVVEILLLTFRPEEAWYHGRAVAESVKTLTWSYVMQADPFGPNQSNLDADRLFLQRIREVLGGIPAGTRVEASAGAEITSKMRALRRYSFDRRKQLYLAERVTGQLEWYARRAAWNEKRAKVWRAVLLALEASGGALAVCQVAQLLDLNAEALIASIVAAIGAWFGIKQFDNLSNAYALTATELSLVKADGLSVANSESWSEYVRRAEQAISREHTMWLARRVQPRLAE</sequence>
<evidence type="ECO:0000313" key="5">
    <source>
        <dbReference type="Proteomes" id="UP000317685"/>
    </source>
</evidence>
<feature type="domain" description="SMODS and SLOG-associating 2TM effector" evidence="3">
    <location>
        <begin position="27"/>
        <end position="183"/>
    </location>
</feature>
<dbReference type="AlphaFoldDB" id="A0A561W3Q2"/>
<keyword evidence="1" id="KW-1133">Transmembrane helix</keyword>
<dbReference type="NCBIfam" id="NF033610">
    <property type="entry name" value="SLATT_3"/>
    <property type="match status" value="1"/>
</dbReference>
<proteinExistence type="predicted"/>
<dbReference type="NCBIfam" id="NF033634">
    <property type="entry name" value="SLATT_1"/>
    <property type="match status" value="1"/>
</dbReference>
<accession>A0A561W3Q2</accession>
<dbReference type="Pfam" id="PF18181">
    <property type="entry name" value="SLATT_1"/>
    <property type="match status" value="1"/>
</dbReference>
<keyword evidence="1" id="KW-0472">Membrane</keyword>
<feature type="transmembrane region" description="Helical" evidence="1">
    <location>
        <begin position="239"/>
        <end position="256"/>
    </location>
</feature>
<evidence type="ECO:0000313" key="4">
    <source>
        <dbReference type="EMBL" id="TWG18478.1"/>
    </source>
</evidence>
<organism evidence="4 5">
    <name type="scientific">Micromonospora taraxaci</name>
    <dbReference type="NCBI Taxonomy" id="1316803"/>
    <lineage>
        <taxon>Bacteria</taxon>
        <taxon>Bacillati</taxon>
        <taxon>Actinomycetota</taxon>
        <taxon>Actinomycetes</taxon>
        <taxon>Micromonosporales</taxon>
        <taxon>Micromonosporaceae</taxon>
        <taxon>Micromonospora</taxon>
    </lineage>
</organism>
<reference evidence="4 5" key="1">
    <citation type="submission" date="2019-06" db="EMBL/GenBank/DDBJ databases">
        <title>Sequencing the genomes of 1000 actinobacteria strains.</title>
        <authorList>
            <person name="Klenk H.-P."/>
        </authorList>
    </citation>
    <scope>NUCLEOTIDE SEQUENCE [LARGE SCALE GENOMIC DNA]</scope>
    <source>
        <strain evidence="4 5">DSM 45885</strain>
    </source>
</reference>
<name>A0A561W3Q2_9ACTN</name>
<dbReference type="Pfam" id="PF18184">
    <property type="entry name" value="SLATT_3"/>
    <property type="match status" value="1"/>
</dbReference>
<keyword evidence="1" id="KW-0812">Transmembrane</keyword>
<feature type="transmembrane region" description="Helical" evidence="1">
    <location>
        <begin position="49"/>
        <end position="68"/>
    </location>
</feature>
<dbReference type="EMBL" id="VIWZ01000001">
    <property type="protein sequence ID" value="TWG18478.1"/>
    <property type="molecule type" value="Genomic_DNA"/>
</dbReference>
<dbReference type="InterPro" id="IPR041116">
    <property type="entry name" value="SLATT_3"/>
</dbReference>
<feature type="transmembrane region" description="Helical" evidence="1">
    <location>
        <begin position="211"/>
        <end position="233"/>
    </location>
</feature>